<dbReference type="GO" id="GO:0016538">
    <property type="term" value="F:cyclin-dependent protein serine/threonine kinase regulator activity"/>
    <property type="evidence" value="ECO:0007669"/>
    <property type="project" value="InterPro"/>
</dbReference>
<dbReference type="SUPFAM" id="SSF47954">
    <property type="entry name" value="Cyclin-like"/>
    <property type="match status" value="2"/>
</dbReference>
<feature type="compositionally biased region" description="Low complexity" evidence="2">
    <location>
        <begin position="243"/>
        <end position="287"/>
    </location>
</feature>
<evidence type="ECO:0000313" key="5">
    <source>
        <dbReference type="Proteomes" id="UP000662931"/>
    </source>
</evidence>
<feature type="region of interest" description="Disordered" evidence="2">
    <location>
        <begin position="243"/>
        <end position="323"/>
    </location>
</feature>
<dbReference type="KEGG" id="bnn:FOA43_003612"/>
<dbReference type="EMBL" id="CP064815">
    <property type="protein sequence ID" value="QPG76226.1"/>
    <property type="molecule type" value="Genomic_DNA"/>
</dbReference>
<dbReference type="OrthoDB" id="10266018at2759"/>
<dbReference type="Proteomes" id="UP000662931">
    <property type="component" value="Chromosome 4"/>
</dbReference>
<dbReference type="GeneID" id="62197012"/>
<keyword evidence="5" id="KW-1185">Reference proteome</keyword>
<organism evidence="4 5">
    <name type="scientific">Eeniella nana</name>
    <name type="common">Yeast</name>
    <name type="synonym">Brettanomyces nanus</name>
    <dbReference type="NCBI Taxonomy" id="13502"/>
    <lineage>
        <taxon>Eukaryota</taxon>
        <taxon>Fungi</taxon>
        <taxon>Dikarya</taxon>
        <taxon>Ascomycota</taxon>
        <taxon>Saccharomycotina</taxon>
        <taxon>Pichiomycetes</taxon>
        <taxon>Pichiales</taxon>
        <taxon>Pichiaceae</taxon>
        <taxon>Brettanomyces</taxon>
    </lineage>
</organism>
<sequence>MSANYWTSSQREKWQFTREEIAIARNEINQVEKQMFGDSPALIGCKYDINMRIYLHQLIVKLGRRLNFRQIILSTAEVYLTRFLLRASIKEVNIYLLVATCVYVACKIEEYPQHIRTILSEARNCWPEFIPNDLTRLAEFEFYLIDELECYLVVHHPYNSLIEITQLLKNYGEADCRLDISPEELQSCWSIINDSYILDLHLLFPPHIIAISSLYLTLIMVTDLPGLDTNVTDTKPQKLISNVVSNNSSSNRTVTGNANNNAITNSNENGNSTTNTTSTPGSLTDTSRNVNGQLSDRRRASSSHSSTAQKCLKKGKQSDSSLNKAQLKRGRFSQTSLIQFNPRVEAFIKFLAASNVNLDEIIETVQEMLTLYDSWNYYDEVSVRNAAHSMLLALNRTHNV</sequence>
<feature type="domain" description="Cyclin-like" evidence="3">
    <location>
        <begin position="57"/>
        <end position="156"/>
    </location>
</feature>
<dbReference type="InterPro" id="IPR013763">
    <property type="entry name" value="Cyclin-like_dom"/>
</dbReference>
<evidence type="ECO:0000259" key="3">
    <source>
        <dbReference type="SMART" id="SM00385"/>
    </source>
</evidence>
<dbReference type="RefSeq" id="XP_038779791.1">
    <property type="nucleotide sequence ID" value="XM_038923863.1"/>
</dbReference>
<dbReference type="InterPro" id="IPR043198">
    <property type="entry name" value="Cyclin/Ssn8"/>
</dbReference>
<comment type="similarity">
    <text evidence="1">Belongs to the cyclin family.</text>
</comment>
<dbReference type="SMART" id="SM00385">
    <property type="entry name" value="CYCLIN"/>
    <property type="match status" value="1"/>
</dbReference>
<dbReference type="AlphaFoldDB" id="A0A875S4J1"/>
<dbReference type="InterPro" id="IPR036915">
    <property type="entry name" value="Cyclin-like_sf"/>
</dbReference>
<proteinExistence type="inferred from homology"/>
<dbReference type="CDD" id="cd20546">
    <property type="entry name" value="CYCLIN_SpCG1C_ScCTK2-like_rpt2"/>
    <property type="match status" value="1"/>
</dbReference>
<dbReference type="GO" id="GO:0006357">
    <property type="term" value="P:regulation of transcription by RNA polymerase II"/>
    <property type="evidence" value="ECO:0007669"/>
    <property type="project" value="InterPro"/>
</dbReference>
<keyword evidence="1" id="KW-0195">Cyclin</keyword>
<dbReference type="Gene3D" id="1.10.472.10">
    <property type="entry name" value="Cyclin-like"/>
    <property type="match status" value="2"/>
</dbReference>
<name>A0A875S4J1_EENNA</name>
<reference evidence="4" key="1">
    <citation type="submission" date="2020-10" db="EMBL/GenBank/DDBJ databases">
        <authorList>
            <person name="Roach M.J.R."/>
        </authorList>
    </citation>
    <scope>NUCLEOTIDE SEQUENCE</scope>
    <source>
        <strain evidence="4">CBS 1945</strain>
    </source>
</reference>
<dbReference type="CDD" id="cd20513">
    <property type="entry name" value="CYCLIN_CCNC_rpt1"/>
    <property type="match status" value="1"/>
</dbReference>
<accession>A0A875S4J1</accession>
<dbReference type="Pfam" id="PF00134">
    <property type="entry name" value="Cyclin_N"/>
    <property type="match status" value="1"/>
</dbReference>
<gene>
    <name evidence="4" type="ORF">FOA43_003612</name>
</gene>
<dbReference type="InterPro" id="IPR006671">
    <property type="entry name" value="Cyclin_N"/>
</dbReference>
<protein>
    <recommendedName>
        <fullName evidence="3">Cyclin-like domain-containing protein</fullName>
    </recommendedName>
</protein>
<evidence type="ECO:0000313" key="4">
    <source>
        <dbReference type="EMBL" id="QPG76226.1"/>
    </source>
</evidence>
<evidence type="ECO:0000256" key="1">
    <source>
        <dbReference type="RuleBase" id="RU000383"/>
    </source>
</evidence>
<dbReference type="PANTHER" id="PTHR10026">
    <property type="entry name" value="CYCLIN"/>
    <property type="match status" value="1"/>
</dbReference>
<evidence type="ECO:0000256" key="2">
    <source>
        <dbReference type="SAM" id="MobiDB-lite"/>
    </source>
</evidence>